<protein>
    <submittedName>
        <fullName evidence="1">Uncharacterized protein</fullName>
    </submittedName>
</protein>
<dbReference type="AlphaFoldDB" id="H6QCV4"/>
<evidence type="ECO:0000313" key="2">
    <source>
        <dbReference type="Proteomes" id="UP000009062"/>
    </source>
</evidence>
<sequence length="160" mass="18873">MTGFKICEEDTIEEPEVEVIEVIILDAKYREVKPQQEELLTKRVCYDKNIIPEYCDRYPTDFHCLAAEEEESEIVCEEKNVGKCWIFPIRNGWLIEVVYSEYEDARWIEVWKIKNGELDDDAIFTGYVADIKSGKAEKELERLPKKLQEIVKAVAAKYRW</sequence>
<gene>
    <name evidence="1" type="ordered locus">Pogu_2123</name>
</gene>
<reference evidence="1 2" key="1">
    <citation type="journal article" date="2012" name="Stand. Genomic Sci.">
        <title>Complete genome sequence of Pyrobaculum oguniense.</title>
        <authorList>
            <person name="Bernick D.L."/>
            <person name="Karplus K."/>
            <person name="Lui L.M."/>
            <person name="Coker J.K."/>
            <person name="Murphy J.N."/>
            <person name="Chan P.P."/>
            <person name="Cozen A.E."/>
            <person name="Lowe T.M."/>
        </authorList>
    </citation>
    <scope>NUCLEOTIDE SEQUENCE [LARGE SCALE GENOMIC DNA]</scope>
    <source>
        <strain evidence="1 2">TE7</strain>
    </source>
</reference>
<dbReference type="KEGG" id="pog:Pogu_2123"/>
<dbReference type="EMBL" id="CP003316">
    <property type="protein sequence ID" value="AFA40150.1"/>
    <property type="molecule type" value="Genomic_DNA"/>
</dbReference>
<proteinExistence type="predicted"/>
<evidence type="ECO:0000313" key="1">
    <source>
        <dbReference type="EMBL" id="AFA40150.1"/>
    </source>
</evidence>
<dbReference type="HOGENOM" id="CLU_1648376_0_0_2"/>
<dbReference type="Proteomes" id="UP000009062">
    <property type="component" value="Chromosome"/>
</dbReference>
<dbReference type="STRING" id="698757.Pogu_2123"/>
<name>H6QCV4_PYROT</name>
<organism evidence="1 2">
    <name type="scientific">Pyrobaculum oguniense (strain DSM 13380 / JCM 10595 / TE7)</name>
    <dbReference type="NCBI Taxonomy" id="698757"/>
    <lineage>
        <taxon>Archaea</taxon>
        <taxon>Thermoproteota</taxon>
        <taxon>Thermoprotei</taxon>
        <taxon>Thermoproteales</taxon>
        <taxon>Thermoproteaceae</taxon>
        <taxon>Pyrobaculum</taxon>
    </lineage>
</organism>
<accession>H6QCV4</accession>
<keyword evidence="2" id="KW-1185">Reference proteome</keyword>